<dbReference type="Proteomes" id="UP001501612">
    <property type="component" value="Unassembled WGS sequence"/>
</dbReference>
<keyword evidence="3" id="KW-1185">Reference proteome</keyword>
<name>A0ABN2P279_9ACTN</name>
<gene>
    <name evidence="2" type="ORF">GCM10009737_06580</name>
</gene>
<evidence type="ECO:0000313" key="3">
    <source>
        <dbReference type="Proteomes" id="UP001501612"/>
    </source>
</evidence>
<proteinExistence type="predicted"/>
<protein>
    <submittedName>
        <fullName evidence="2">Uncharacterized protein</fullName>
    </submittedName>
</protein>
<sequence length="83" mass="8768">MDSLLVDMNRIKPLPTVAREVRADLANLAFLGVVVAGLWVFEVSLAPVLVVGAVVVVLLAARLAWRVAQGDVEGPTAAPAPRR</sequence>
<keyword evidence="1" id="KW-0472">Membrane</keyword>
<accession>A0ABN2P279</accession>
<reference evidence="2 3" key="1">
    <citation type="journal article" date="2019" name="Int. J. Syst. Evol. Microbiol.">
        <title>The Global Catalogue of Microorganisms (GCM) 10K type strain sequencing project: providing services to taxonomists for standard genome sequencing and annotation.</title>
        <authorList>
            <consortium name="The Broad Institute Genomics Platform"/>
            <consortium name="The Broad Institute Genome Sequencing Center for Infectious Disease"/>
            <person name="Wu L."/>
            <person name="Ma J."/>
        </authorList>
    </citation>
    <scope>NUCLEOTIDE SEQUENCE [LARGE SCALE GENOMIC DNA]</scope>
    <source>
        <strain evidence="2 3">JCM 14046</strain>
    </source>
</reference>
<dbReference type="RefSeq" id="WP_344003649.1">
    <property type="nucleotide sequence ID" value="NZ_BAAAMY010000001.1"/>
</dbReference>
<evidence type="ECO:0000256" key="1">
    <source>
        <dbReference type="SAM" id="Phobius"/>
    </source>
</evidence>
<organism evidence="2 3">
    <name type="scientific">Nocardioides lentus</name>
    <dbReference type="NCBI Taxonomy" id="338077"/>
    <lineage>
        <taxon>Bacteria</taxon>
        <taxon>Bacillati</taxon>
        <taxon>Actinomycetota</taxon>
        <taxon>Actinomycetes</taxon>
        <taxon>Propionibacteriales</taxon>
        <taxon>Nocardioidaceae</taxon>
        <taxon>Nocardioides</taxon>
    </lineage>
</organism>
<evidence type="ECO:0000313" key="2">
    <source>
        <dbReference type="EMBL" id="GAA1908264.1"/>
    </source>
</evidence>
<keyword evidence="1" id="KW-1133">Transmembrane helix</keyword>
<dbReference type="EMBL" id="BAAAMY010000001">
    <property type="protein sequence ID" value="GAA1908264.1"/>
    <property type="molecule type" value="Genomic_DNA"/>
</dbReference>
<feature type="transmembrane region" description="Helical" evidence="1">
    <location>
        <begin position="47"/>
        <end position="65"/>
    </location>
</feature>
<comment type="caution">
    <text evidence="2">The sequence shown here is derived from an EMBL/GenBank/DDBJ whole genome shotgun (WGS) entry which is preliminary data.</text>
</comment>
<keyword evidence="1" id="KW-0812">Transmembrane</keyword>